<keyword evidence="3 4" id="KW-0413">Isomerase</keyword>
<feature type="active site" description="Proton acceptor" evidence="4">
    <location>
        <position position="177"/>
    </location>
</feature>
<comment type="similarity">
    <text evidence="2 4">Belongs to the isochorismate synthase family.</text>
</comment>
<evidence type="ECO:0000259" key="5">
    <source>
        <dbReference type="Pfam" id="PF00425"/>
    </source>
</evidence>
<evidence type="ECO:0000313" key="6">
    <source>
        <dbReference type="EMBL" id="GLS92435.1"/>
    </source>
</evidence>
<dbReference type="InterPro" id="IPR015890">
    <property type="entry name" value="Chorismate_C"/>
</dbReference>
<evidence type="ECO:0000256" key="3">
    <source>
        <dbReference type="ARBA" id="ARBA00023235"/>
    </source>
</evidence>
<keyword evidence="4" id="KW-0479">Metal-binding</keyword>
<gene>
    <name evidence="4 6" type="primary">menF</name>
    <name evidence="6" type="ORF">GCM10007916_35070</name>
</gene>
<dbReference type="InterPro" id="IPR034681">
    <property type="entry name" value="MenF"/>
</dbReference>
<keyword evidence="4" id="KW-0474">Menaquinone biosynthesis</keyword>
<protein>
    <recommendedName>
        <fullName evidence="4">Isochorismate synthase MenF</fullName>
        <ecNumber evidence="4">5.4.4.2</ecNumber>
    </recommendedName>
    <alternativeName>
        <fullName evidence="4">Isochorismate mutase</fullName>
    </alternativeName>
</protein>
<dbReference type="EMBL" id="BSPQ01000025">
    <property type="protein sequence ID" value="GLS92435.1"/>
    <property type="molecule type" value="Genomic_DNA"/>
</dbReference>
<feature type="binding site" evidence="4">
    <location>
        <position position="271"/>
    </location>
    <ligand>
        <name>Mg(2+)</name>
        <dbReference type="ChEBI" id="CHEBI:18420"/>
    </ligand>
</feature>
<dbReference type="PRINTS" id="PR00095">
    <property type="entry name" value="ANTSNTHASEI"/>
</dbReference>
<organism evidence="6 7">
    <name type="scientific">Psychromonas marina</name>
    <dbReference type="NCBI Taxonomy" id="88364"/>
    <lineage>
        <taxon>Bacteria</taxon>
        <taxon>Pseudomonadati</taxon>
        <taxon>Pseudomonadota</taxon>
        <taxon>Gammaproteobacteria</taxon>
        <taxon>Alteromonadales</taxon>
        <taxon>Psychromonadaceae</taxon>
        <taxon>Psychromonas</taxon>
    </lineage>
</organism>
<comment type="pathway">
    <text evidence="4">Quinol/quinone metabolism; 1,4-dihydroxy-2-naphthoate biosynthesis; 1,4-dihydroxy-2-naphthoate from chorismate: step 1/7.</text>
</comment>
<comment type="cofactor">
    <cofactor evidence="4">
        <name>Mg(2+)</name>
        <dbReference type="ChEBI" id="CHEBI:18420"/>
    </cofactor>
</comment>
<keyword evidence="7" id="KW-1185">Reference proteome</keyword>
<comment type="pathway">
    <text evidence="4">Quinol/quinone metabolism; menaquinone biosynthesis.</text>
</comment>
<name>A0ABQ6E5G4_9GAMM</name>
<dbReference type="Pfam" id="PF00425">
    <property type="entry name" value="Chorismate_bind"/>
    <property type="match status" value="1"/>
</dbReference>
<evidence type="ECO:0000313" key="7">
    <source>
        <dbReference type="Proteomes" id="UP001157353"/>
    </source>
</evidence>
<feature type="binding site" evidence="4">
    <location>
        <position position="404"/>
    </location>
    <ligand>
        <name>Mg(2+)</name>
        <dbReference type="ChEBI" id="CHEBI:18420"/>
    </ligand>
</feature>
<dbReference type="RefSeq" id="WP_284205540.1">
    <property type="nucleotide sequence ID" value="NZ_BSPQ01000025.1"/>
</dbReference>
<dbReference type="Proteomes" id="UP001157353">
    <property type="component" value="Unassembled WGS sequence"/>
</dbReference>
<dbReference type="SUPFAM" id="SSF56322">
    <property type="entry name" value="ADC synthase"/>
    <property type="match status" value="1"/>
</dbReference>
<dbReference type="PANTHER" id="PTHR42839:SF2">
    <property type="entry name" value="ISOCHORISMATE SYNTHASE ENTC"/>
    <property type="match status" value="1"/>
</dbReference>
<feature type="domain" description="Chorismate-utilising enzyme C-terminal" evidence="5">
    <location>
        <begin position="160"/>
        <end position="408"/>
    </location>
</feature>
<evidence type="ECO:0000256" key="1">
    <source>
        <dbReference type="ARBA" id="ARBA00000799"/>
    </source>
</evidence>
<proteinExistence type="inferred from homology"/>
<dbReference type="HAMAP" id="MF_01935">
    <property type="entry name" value="MenF"/>
    <property type="match status" value="1"/>
</dbReference>
<dbReference type="NCBIfam" id="TIGR00543">
    <property type="entry name" value="isochor_syn"/>
    <property type="match status" value="1"/>
</dbReference>
<comment type="function">
    <text evidence="4">Catalyzes the conversion of chorismate to isochorismate.</text>
</comment>
<evidence type="ECO:0000256" key="2">
    <source>
        <dbReference type="ARBA" id="ARBA00005297"/>
    </source>
</evidence>
<dbReference type="InterPro" id="IPR005801">
    <property type="entry name" value="ADC_synthase"/>
</dbReference>
<accession>A0ABQ6E5G4</accession>
<sequence length="422" mass="47856">MIEKICKELQQFKNVQGETPDNNLTISLDKFPLLTLVKAQTAIFPAIYWQDKEQQQTIACLGAIEDINTIPEAVGEARYYGGLAFQQQGEQWPNFPEIRFIRPALEFIEENNQLTLTCHFNGQFSIDETIEIVTKLHYPLALERLSVNTLTRTDLPDKKQWAELVDLSIEYKALLPKVVLSRQTELCCEESVNHCDLLGQWQLANPSSFHFSFQFCKETAFIGCSPERLFSREENRLQTEALAGTVNRGRNEREDKLLLQSLLTDKKIDRENYLVQEFIIANLKRLKAQVSCSEPHVMQLHNVQHLCVPIQAQLNAQTSDAELLYKLHPTPAVGGSPKLPALQFINDNEPYLRGWYAGAVGYISEQKSDFSVAIRSALIESNRIKLFAGAGIVTGSIAEQEWQELDNKIHTILNIITPQAAL</sequence>
<dbReference type="PANTHER" id="PTHR42839">
    <property type="entry name" value="ISOCHORISMATE SYNTHASE ENTC"/>
    <property type="match status" value="1"/>
</dbReference>
<dbReference type="InterPro" id="IPR004561">
    <property type="entry name" value="IsoChor_synthase"/>
</dbReference>
<dbReference type="Gene3D" id="3.60.120.10">
    <property type="entry name" value="Anthranilate synthase"/>
    <property type="match status" value="1"/>
</dbReference>
<comment type="catalytic activity">
    <reaction evidence="1 4">
        <text>chorismate = isochorismate</text>
        <dbReference type="Rhea" id="RHEA:18985"/>
        <dbReference type="ChEBI" id="CHEBI:29748"/>
        <dbReference type="ChEBI" id="CHEBI:29780"/>
        <dbReference type="EC" id="5.4.4.2"/>
    </reaction>
</comment>
<comment type="caution">
    <text evidence="6">The sequence shown here is derived from an EMBL/GenBank/DDBJ whole genome shotgun (WGS) entry which is preliminary data.</text>
</comment>
<dbReference type="InterPro" id="IPR019999">
    <property type="entry name" value="Anth_synth_I-like"/>
</dbReference>
<feature type="active site" description="Proton donor" evidence="4">
    <location>
        <position position="227"/>
    </location>
</feature>
<evidence type="ECO:0000256" key="4">
    <source>
        <dbReference type="HAMAP-Rule" id="MF_01935"/>
    </source>
</evidence>
<keyword evidence="4" id="KW-0460">Magnesium</keyword>
<dbReference type="EC" id="5.4.4.2" evidence="4"/>
<reference evidence="7" key="1">
    <citation type="journal article" date="2019" name="Int. J. Syst. Evol. Microbiol.">
        <title>The Global Catalogue of Microorganisms (GCM) 10K type strain sequencing project: providing services to taxonomists for standard genome sequencing and annotation.</title>
        <authorList>
            <consortium name="The Broad Institute Genomics Platform"/>
            <consortium name="The Broad Institute Genome Sequencing Center for Infectious Disease"/>
            <person name="Wu L."/>
            <person name="Ma J."/>
        </authorList>
    </citation>
    <scope>NUCLEOTIDE SEQUENCE [LARGE SCALE GENOMIC DNA]</scope>
    <source>
        <strain evidence="7">NBRC 103166</strain>
    </source>
</reference>